<gene>
    <name evidence="5" type="ORF">B0A54_16441</name>
</gene>
<dbReference type="Gene3D" id="1.10.287.110">
    <property type="entry name" value="DnaJ domain"/>
    <property type="match status" value="1"/>
</dbReference>
<dbReference type="SMART" id="SM00271">
    <property type="entry name" value="DnaJ"/>
    <property type="match status" value="1"/>
</dbReference>
<evidence type="ECO:0000313" key="5">
    <source>
        <dbReference type="EMBL" id="TKA27426.1"/>
    </source>
</evidence>
<proteinExistence type="inferred from homology"/>
<dbReference type="InterPro" id="IPR009073">
    <property type="entry name" value="HscB_oligo_C"/>
</dbReference>
<feature type="region of interest" description="Disordered" evidence="3">
    <location>
        <begin position="38"/>
        <end position="106"/>
    </location>
</feature>
<dbReference type="GO" id="GO:0005739">
    <property type="term" value="C:mitochondrion"/>
    <property type="evidence" value="ECO:0007669"/>
    <property type="project" value="TreeGrafter"/>
</dbReference>
<dbReference type="Proteomes" id="UP000310066">
    <property type="component" value="Unassembled WGS sequence"/>
</dbReference>
<dbReference type="GO" id="GO:0044571">
    <property type="term" value="P:[2Fe-2S] cluster assembly"/>
    <property type="evidence" value="ECO:0007669"/>
    <property type="project" value="InterPro"/>
</dbReference>
<evidence type="ECO:0000256" key="3">
    <source>
        <dbReference type="SAM" id="MobiDB-lite"/>
    </source>
</evidence>
<dbReference type="Pfam" id="PF00226">
    <property type="entry name" value="DnaJ"/>
    <property type="match status" value="1"/>
</dbReference>
<dbReference type="CDD" id="cd06257">
    <property type="entry name" value="DnaJ"/>
    <property type="match status" value="1"/>
</dbReference>
<organism evidence="5 6">
    <name type="scientific">Friedmanniomyces endolithicus</name>
    <dbReference type="NCBI Taxonomy" id="329885"/>
    <lineage>
        <taxon>Eukaryota</taxon>
        <taxon>Fungi</taxon>
        <taxon>Dikarya</taxon>
        <taxon>Ascomycota</taxon>
        <taxon>Pezizomycotina</taxon>
        <taxon>Dothideomycetes</taxon>
        <taxon>Dothideomycetidae</taxon>
        <taxon>Mycosphaerellales</taxon>
        <taxon>Teratosphaeriaceae</taxon>
        <taxon>Friedmanniomyces</taxon>
    </lineage>
</organism>
<feature type="domain" description="J" evidence="4">
    <location>
        <begin position="83"/>
        <end position="160"/>
    </location>
</feature>
<dbReference type="GO" id="GO:0001671">
    <property type="term" value="F:ATPase activator activity"/>
    <property type="evidence" value="ECO:0007669"/>
    <property type="project" value="InterPro"/>
</dbReference>
<evidence type="ECO:0000256" key="2">
    <source>
        <dbReference type="ARBA" id="ARBA00023186"/>
    </source>
</evidence>
<dbReference type="EMBL" id="NAJP01000128">
    <property type="protein sequence ID" value="TKA27426.1"/>
    <property type="molecule type" value="Genomic_DNA"/>
</dbReference>
<sequence>MRRSILKSAQSAARALKGEDAFVQNRTLPYICAACRRTAATPPSQSPTATQRRPLTTTPIPRQPPTPASTAADPPQPDASPPTHYALFPLTFPHGPPPASPFTPDPKRLRQEFLQLQAKAHPDLQPATQKRHAEALSSLINDAYRTLQDPLKRAQYLLLQYGVDVEDESAKLSGGELLMQVMEAREAVEEAESEAEVGVLRDENGERIAGSVGVLETAFGKGEWEVAAREAVRLRYWMNIEESIRGWEKGKGGGAVHH</sequence>
<evidence type="ECO:0000313" key="6">
    <source>
        <dbReference type="Proteomes" id="UP000310066"/>
    </source>
</evidence>
<dbReference type="STRING" id="329885.A0A4U0TZF3"/>
<dbReference type="GO" id="GO:0051259">
    <property type="term" value="P:protein complex oligomerization"/>
    <property type="evidence" value="ECO:0007669"/>
    <property type="project" value="InterPro"/>
</dbReference>
<keyword evidence="2" id="KW-0143">Chaperone</keyword>
<dbReference type="Pfam" id="PF07743">
    <property type="entry name" value="HSCB_C"/>
    <property type="match status" value="1"/>
</dbReference>
<dbReference type="PROSITE" id="PS50076">
    <property type="entry name" value="DNAJ_2"/>
    <property type="match status" value="1"/>
</dbReference>
<dbReference type="InterPro" id="IPR036869">
    <property type="entry name" value="J_dom_sf"/>
</dbReference>
<name>A0A4U0TZF3_9PEZI</name>
<dbReference type="OrthoDB" id="448954at2759"/>
<dbReference type="PANTHER" id="PTHR14021:SF15">
    <property type="entry name" value="IRON-SULFUR CLUSTER CO-CHAPERONE PROTEIN HSCB"/>
    <property type="match status" value="1"/>
</dbReference>
<dbReference type="SUPFAM" id="SSF46565">
    <property type="entry name" value="Chaperone J-domain"/>
    <property type="match status" value="1"/>
</dbReference>
<dbReference type="AlphaFoldDB" id="A0A4U0TZF3"/>
<feature type="compositionally biased region" description="Pro residues" evidence="3">
    <location>
        <begin position="94"/>
        <end position="104"/>
    </location>
</feature>
<dbReference type="Gene3D" id="1.20.1280.20">
    <property type="entry name" value="HscB, C-terminal domain"/>
    <property type="match status" value="1"/>
</dbReference>
<dbReference type="InterPro" id="IPR036386">
    <property type="entry name" value="HscB_C_sf"/>
</dbReference>
<dbReference type="InterPro" id="IPR001623">
    <property type="entry name" value="DnaJ_domain"/>
</dbReference>
<comment type="similarity">
    <text evidence="1">Belongs to the HscB family.</text>
</comment>
<accession>A0A4U0TZF3</accession>
<evidence type="ECO:0000256" key="1">
    <source>
        <dbReference type="ARBA" id="ARBA00010476"/>
    </source>
</evidence>
<dbReference type="GO" id="GO:0051087">
    <property type="term" value="F:protein-folding chaperone binding"/>
    <property type="evidence" value="ECO:0007669"/>
    <property type="project" value="InterPro"/>
</dbReference>
<comment type="caution">
    <text evidence="5">The sequence shown here is derived from an EMBL/GenBank/DDBJ whole genome shotgun (WGS) entry which is preliminary data.</text>
</comment>
<reference evidence="5 6" key="1">
    <citation type="submission" date="2017-03" db="EMBL/GenBank/DDBJ databases">
        <title>Genomes of endolithic fungi from Antarctica.</title>
        <authorList>
            <person name="Coleine C."/>
            <person name="Masonjones S."/>
            <person name="Stajich J.E."/>
        </authorList>
    </citation>
    <scope>NUCLEOTIDE SEQUENCE [LARGE SCALE GENOMIC DNA]</scope>
    <source>
        <strain evidence="5 6">CCFEE 5311</strain>
    </source>
</reference>
<feature type="compositionally biased region" description="Low complexity" evidence="3">
    <location>
        <begin position="50"/>
        <end position="60"/>
    </location>
</feature>
<dbReference type="InterPro" id="IPR004640">
    <property type="entry name" value="HscB"/>
</dbReference>
<dbReference type="SUPFAM" id="SSF47144">
    <property type="entry name" value="HSC20 (HSCB), C-terminal oligomerisation domain"/>
    <property type="match status" value="1"/>
</dbReference>
<dbReference type="PANTHER" id="PTHR14021">
    <property type="entry name" value="IRON-SULFUR CLUSTER CO-CHAPERONE PROTEIN HSCB"/>
    <property type="match status" value="1"/>
</dbReference>
<protein>
    <recommendedName>
        <fullName evidence="4">J domain-containing protein</fullName>
    </recommendedName>
</protein>
<dbReference type="NCBIfam" id="TIGR00714">
    <property type="entry name" value="hscB"/>
    <property type="match status" value="1"/>
</dbReference>
<evidence type="ECO:0000259" key="4">
    <source>
        <dbReference type="PROSITE" id="PS50076"/>
    </source>
</evidence>